<dbReference type="AlphaFoldDB" id="A0A6V7VYS2"/>
<sequence length="51" mass="5995">MFFGISSFLFVCLLEILLTSIIEINIIIKNWINEQMIPENRSFNSKLYGKL</sequence>
<dbReference type="Proteomes" id="UP000580250">
    <property type="component" value="Unassembled WGS sequence"/>
</dbReference>
<evidence type="ECO:0000313" key="3">
    <source>
        <dbReference type="Proteomes" id="UP000580250"/>
    </source>
</evidence>
<gene>
    <name evidence="2" type="ORF">MENT_LOCUS31352</name>
</gene>
<evidence type="ECO:0000313" key="2">
    <source>
        <dbReference type="EMBL" id="CAD2179351.1"/>
    </source>
</evidence>
<dbReference type="EMBL" id="CAJEWN010000341">
    <property type="protein sequence ID" value="CAD2179351.1"/>
    <property type="molecule type" value="Genomic_DNA"/>
</dbReference>
<keyword evidence="1" id="KW-0472">Membrane</keyword>
<feature type="transmembrane region" description="Helical" evidence="1">
    <location>
        <begin position="6"/>
        <end position="28"/>
    </location>
</feature>
<name>A0A6V7VYS2_MELEN</name>
<accession>A0A6V7VYS2</accession>
<proteinExistence type="predicted"/>
<keyword evidence="1" id="KW-0812">Transmembrane</keyword>
<evidence type="ECO:0000256" key="1">
    <source>
        <dbReference type="SAM" id="Phobius"/>
    </source>
</evidence>
<reference evidence="2 3" key="1">
    <citation type="submission" date="2020-08" db="EMBL/GenBank/DDBJ databases">
        <authorList>
            <person name="Koutsovoulos G."/>
            <person name="Danchin GJ E."/>
        </authorList>
    </citation>
    <scope>NUCLEOTIDE SEQUENCE [LARGE SCALE GENOMIC DNA]</scope>
</reference>
<protein>
    <submittedName>
        <fullName evidence="2">Uncharacterized protein</fullName>
    </submittedName>
</protein>
<keyword evidence="1" id="KW-1133">Transmembrane helix</keyword>
<comment type="caution">
    <text evidence="2">The sequence shown here is derived from an EMBL/GenBank/DDBJ whole genome shotgun (WGS) entry which is preliminary data.</text>
</comment>
<organism evidence="2 3">
    <name type="scientific">Meloidogyne enterolobii</name>
    <name type="common">Root-knot nematode worm</name>
    <name type="synonym">Meloidogyne mayaguensis</name>
    <dbReference type="NCBI Taxonomy" id="390850"/>
    <lineage>
        <taxon>Eukaryota</taxon>
        <taxon>Metazoa</taxon>
        <taxon>Ecdysozoa</taxon>
        <taxon>Nematoda</taxon>
        <taxon>Chromadorea</taxon>
        <taxon>Rhabditida</taxon>
        <taxon>Tylenchina</taxon>
        <taxon>Tylenchomorpha</taxon>
        <taxon>Tylenchoidea</taxon>
        <taxon>Meloidogynidae</taxon>
        <taxon>Meloidogyninae</taxon>
        <taxon>Meloidogyne</taxon>
    </lineage>
</organism>